<evidence type="ECO:0000313" key="8">
    <source>
        <dbReference type="EMBL" id="OKL38239.1"/>
    </source>
</evidence>
<evidence type="ECO:0000256" key="4">
    <source>
        <dbReference type="ARBA" id="ARBA00023172"/>
    </source>
</evidence>
<evidence type="ECO:0000259" key="7">
    <source>
        <dbReference type="PROSITE" id="PS51900"/>
    </source>
</evidence>
<evidence type="ECO:0000256" key="2">
    <source>
        <dbReference type="ARBA" id="ARBA00022908"/>
    </source>
</evidence>
<accession>A0A1Q5P7I8</accession>
<evidence type="ECO:0000259" key="6">
    <source>
        <dbReference type="PROSITE" id="PS51898"/>
    </source>
</evidence>
<dbReference type="PROSITE" id="PS51898">
    <property type="entry name" value="TYR_RECOMBINASE"/>
    <property type="match status" value="1"/>
</dbReference>
<proteinExistence type="inferred from homology"/>
<keyword evidence="2" id="KW-0229">DNA integration</keyword>
<dbReference type="GO" id="GO:0003677">
    <property type="term" value="F:DNA binding"/>
    <property type="evidence" value="ECO:0007669"/>
    <property type="project" value="UniProtKB-UniRule"/>
</dbReference>
<dbReference type="GO" id="GO:0015074">
    <property type="term" value="P:DNA integration"/>
    <property type="evidence" value="ECO:0007669"/>
    <property type="project" value="UniProtKB-KW"/>
</dbReference>
<dbReference type="PANTHER" id="PTHR30349:SF41">
    <property type="entry name" value="INTEGRASE_RECOMBINASE PROTEIN MJ0367-RELATED"/>
    <property type="match status" value="1"/>
</dbReference>
<organism evidence="8 9">
    <name type="scientific">Domibacillus mangrovi</name>
    <dbReference type="NCBI Taxonomy" id="1714354"/>
    <lineage>
        <taxon>Bacteria</taxon>
        <taxon>Bacillati</taxon>
        <taxon>Bacillota</taxon>
        <taxon>Bacilli</taxon>
        <taxon>Bacillales</taxon>
        <taxon>Bacillaceae</taxon>
        <taxon>Domibacillus</taxon>
    </lineage>
</organism>
<feature type="domain" description="Core-binding (CB)" evidence="7">
    <location>
        <begin position="23"/>
        <end position="121"/>
    </location>
</feature>
<dbReference type="PROSITE" id="PS51900">
    <property type="entry name" value="CB"/>
    <property type="match status" value="1"/>
</dbReference>
<dbReference type="InterPro" id="IPR050090">
    <property type="entry name" value="Tyrosine_recombinase_XerCD"/>
</dbReference>
<dbReference type="OrthoDB" id="9803188at2"/>
<feature type="domain" description="Tyr recombinase" evidence="6">
    <location>
        <begin position="165"/>
        <end position="353"/>
    </location>
</feature>
<gene>
    <name evidence="8" type="ORF">BLL40_02115</name>
</gene>
<evidence type="ECO:0000313" key="9">
    <source>
        <dbReference type="Proteomes" id="UP000186524"/>
    </source>
</evidence>
<comment type="caution">
    <text evidence="8">The sequence shown here is derived from an EMBL/GenBank/DDBJ whole genome shotgun (WGS) entry which is preliminary data.</text>
</comment>
<reference evidence="8 9" key="1">
    <citation type="submission" date="2016-12" db="EMBL/GenBank/DDBJ databases">
        <title>Domibacillus sp. SAOS 44 whole genome sequencing.</title>
        <authorList>
            <person name="Verma A."/>
            <person name="Krishnamurthi S."/>
        </authorList>
    </citation>
    <scope>NUCLEOTIDE SEQUENCE [LARGE SCALE GENOMIC DNA]</scope>
    <source>
        <strain evidence="8 9">SAOS 44</strain>
    </source>
</reference>
<protein>
    <submittedName>
        <fullName evidence="8">Transposase</fullName>
    </submittedName>
</protein>
<dbReference type="Pfam" id="PF02899">
    <property type="entry name" value="Phage_int_SAM_1"/>
    <property type="match status" value="1"/>
</dbReference>
<dbReference type="InterPro" id="IPR010998">
    <property type="entry name" value="Integrase_recombinase_N"/>
</dbReference>
<dbReference type="Pfam" id="PF00589">
    <property type="entry name" value="Phage_integrase"/>
    <property type="match status" value="1"/>
</dbReference>
<dbReference type="PANTHER" id="PTHR30349">
    <property type="entry name" value="PHAGE INTEGRASE-RELATED"/>
    <property type="match status" value="1"/>
</dbReference>
<dbReference type="AlphaFoldDB" id="A0A1Q5P7I8"/>
<dbReference type="Gene3D" id="1.10.443.10">
    <property type="entry name" value="Intergrase catalytic core"/>
    <property type="match status" value="1"/>
</dbReference>
<dbReference type="InterPro" id="IPR002104">
    <property type="entry name" value="Integrase_catalytic"/>
</dbReference>
<evidence type="ECO:0000256" key="3">
    <source>
        <dbReference type="ARBA" id="ARBA00023125"/>
    </source>
</evidence>
<dbReference type="InterPro" id="IPR011010">
    <property type="entry name" value="DNA_brk_join_enz"/>
</dbReference>
<dbReference type="InterPro" id="IPR013762">
    <property type="entry name" value="Integrase-like_cat_sf"/>
</dbReference>
<sequence length="370" mass="43693">MKVQKVLVEDKPYPLYILLDKNFEVVEPVKKFIKYLDNTGKAPNTIKTYSYHLKLFYQFMSQQRIELDDLQFEELANFVGWLRNPTGDVKVIDLKPKKAKREETSVNSILNAVISFLEYLNRTEDFKAIEMSKEVRGRSFKGFLHHINKGKSYKKNVLKLRVKKKLVKALEHEQVIVILNACHTKRDKLLIMLMYEGGLRIGEVLSLRIEDISTWDNKIYITPRDHNENGAYIKLKKERTIDVSKELMGLYTDYLVHEYGEDLEHDYIFINLKNTYFGHPLKYQSVLDLIRRLVKRTGITFTAHMLRHTHATELIRNGWDAAYVQKRLGHAHVQTTIDTYVHLSDQDMKNEYKKYLRGREHINEITKRSN</sequence>
<dbReference type="SUPFAM" id="SSF56349">
    <property type="entry name" value="DNA breaking-rejoining enzymes"/>
    <property type="match status" value="1"/>
</dbReference>
<dbReference type="Gene3D" id="1.10.150.130">
    <property type="match status" value="1"/>
</dbReference>
<evidence type="ECO:0000256" key="1">
    <source>
        <dbReference type="ARBA" id="ARBA00008857"/>
    </source>
</evidence>
<evidence type="ECO:0000256" key="5">
    <source>
        <dbReference type="PROSITE-ProRule" id="PRU01248"/>
    </source>
</evidence>
<keyword evidence="9" id="KW-1185">Reference proteome</keyword>
<dbReference type="STRING" id="1714354.BLL40_02115"/>
<keyword evidence="4" id="KW-0233">DNA recombination</keyword>
<dbReference type="RefSeq" id="WP_073710245.1">
    <property type="nucleotide sequence ID" value="NZ_MRWQ01000001.1"/>
</dbReference>
<dbReference type="EMBL" id="MRWQ01000001">
    <property type="protein sequence ID" value="OKL38239.1"/>
    <property type="molecule type" value="Genomic_DNA"/>
</dbReference>
<keyword evidence="3 5" id="KW-0238">DNA-binding</keyword>
<comment type="similarity">
    <text evidence="1">Belongs to the 'phage' integrase family.</text>
</comment>
<dbReference type="InterPro" id="IPR004107">
    <property type="entry name" value="Integrase_SAM-like_N"/>
</dbReference>
<name>A0A1Q5P7I8_9BACI</name>
<dbReference type="InterPro" id="IPR044068">
    <property type="entry name" value="CB"/>
</dbReference>
<dbReference type="Proteomes" id="UP000186524">
    <property type="component" value="Unassembled WGS sequence"/>
</dbReference>
<dbReference type="GO" id="GO:0006310">
    <property type="term" value="P:DNA recombination"/>
    <property type="evidence" value="ECO:0007669"/>
    <property type="project" value="UniProtKB-KW"/>
</dbReference>